<dbReference type="EMBL" id="BPVZ01000107">
    <property type="protein sequence ID" value="GKV34776.1"/>
    <property type="molecule type" value="Genomic_DNA"/>
</dbReference>
<dbReference type="GO" id="GO:0009737">
    <property type="term" value="P:response to abscisic acid"/>
    <property type="evidence" value="ECO:0007669"/>
    <property type="project" value="TreeGrafter"/>
</dbReference>
<evidence type="ECO:0008006" key="4">
    <source>
        <dbReference type="Google" id="ProtNLM"/>
    </source>
</evidence>
<evidence type="ECO:0000313" key="3">
    <source>
        <dbReference type="Proteomes" id="UP001054252"/>
    </source>
</evidence>
<feature type="region of interest" description="Disordered" evidence="1">
    <location>
        <begin position="62"/>
        <end position="124"/>
    </location>
</feature>
<dbReference type="GO" id="GO:0016020">
    <property type="term" value="C:membrane"/>
    <property type="evidence" value="ECO:0007669"/>
    <property type="project" value="TreeGrafter"/>
</dbReference>
<gene>
    <name evidence="2" type="ORF">SLEP1_g43121</name>
</gene>
<keyword evidence="3" id="KW-1185">Reference proteome</keyword>
<feature type="compositionally biased region" description="Basic and acidic residues" evidence="1">
    <location>
        <begin position="10"/>
        <end position="24"/>
    </location>
</feature>
<dbReference type="GO" id="GO:0005829">
    <property type="term" value="C:cytosol"/>
    <property type="evidence" value="ECO:0007669"/>
    <property type="project" value="TreeGrafter"/>
</dbReference>
<proteinExistence type="predicted"/>
<accession>A0AAV5LBZ3</accession>
<reference evidence="2 3" key="1">
    <citation type="journal article" date="2021" name="Commun. Biol.">
        <title>The genome of Shorea leprosula (Dipterocarpaceae) highlights the ecological relevance of drought in aseasonal tropical rainforests.</title>
        <authorList>
            <person name="Ng K.K.S."/>
            <person name="Kobayashi M.J."/>
            <person name="Fawcett J.A."/>
            <person name="Hatakeyama M."/>
            <person name="Paape T."/>
            <person name="Ng C.H."/>
            <person name="Ang C.C."/>
            <person name="Tnah L.H."/>
            <person name="Lee C.T."/>
            <person name="Nishiyama T."/>
            <person name="Sese J."/>
            <person name="O'Brien M.J."/>
            <person name="Copetti D."/>
            <person name="Mohd Noor M.I."/>
            <person name="Ong R.C."/>
            <person name="Putra M."/>
            <person name="Sireger I.Z."/>
            <person name="Indrioko S."/>
            <person name="Kosugi Y."/>
            <person name="Izuno A."/>
            <person name="Isagi Y."/>
            <person name="Lee S.L."/>
            <person name="Shimizu K.K."/>
        </authorList>
    </citation>
    <scope>NUCLEOTIDE SEQUENCE [LARGE SCALE GENOMIC DNA]</scope>
    <source>
        <strain evidence="2">214</strain>
    </source>
</reference>
<dbReference type="Pfam" id="PF00257">
    <property type="entry name" value="Dehydrin"/>
    <property type="match status" value="1"/>
</dbReference>
<evidence type="ECO:0000313" key="2">
    <source>
        <dbReference type="EMBL" id="GKV34776.1"/>
    </source>
</evidence>
<sequence length="124" mass="13996">MFDFLKKKKDKDVAMADATRERSLPSRRNSTVQVAALARGEEEIGEDGVERNKKKALKEKLKEKISGHKEGAEHKDAPAPVENPEKKKGILDKIKEKLPDHHKNADEHLPDNEPKEKGILDKIS</sequence>
<evidence type="ECO:0000256" key="1">
    <source>
        <dbReference type="SAM" id="MobiDB-lite"/>
    </source>
</evidence>
<dbReference type="AlphaFoldDB" id="A0AAV5LBZ3"/>
<dbReference type="GO" id="GO:0009414">
    <property type="term" value="P:response to water deprivation"/>
    <property type="evidence" value="ECO:0007669"/>
    <property type="project" value="TreeGrafter"/>
</dbReference>
<dbReference type="InterPro" id="IPR000167">
    <property type="entry name" value="Dehydrin"/>
</dbReference>
<name>A0AAV5LBZ3_9ROSI</name>
<organism evidence="2 3">
    <name type="scientific">Rubroshorea leprosula</name>
    <dbReference type="NCBI Taxonomy" id="152421"/>
    <lineage>
        <taxon>Eukaryota</taxon>
        <taxon>Viridiplantae</taxon>
        <taxon>Streptophyta</taxon>
        <taxon>Embryophyta</taxon>
        <taxon>Tracheophyta</taxon>
        <taxon>Spermatophyta</taxon>
        <taxon>Magnoliopsida</taxon>
        <taxon>eudicotyledons</taxon>
        <taxon>Gunneridae</taxon>
        <taxon>Pentapetalae</taxon>
        <taxon>rosids</taxon>
        <taxon>malvids</taxon>
        <taxon>Malvales</taxon>
        <taxon>Dipterocarpaceae</taxon>
        <taxon>Rubroshorea</taxon>
    </lineage>
</organism>
<comment type="caution">
    <text evidence="2">The sequence shown here is derived from an EMBL/GenBank/DDBJ whole genome shotgun (WGS) entry which is preliminary data.</text>
</comment>
<dbReference type="GO" id="GO:0009631">
    <property type="term" value="P:cold acclimation"/>
    <property type="evidence" value="ECO:0007669"/>
    <property type="project" value="TreeGrafter"/>
</dbReference>
<dbReference type="PANTHER" id="PTHR33346">
    <property type="entry name" value="DEHYDRIN XERO 2-RELATED"/>
    <property type="match status" value="1"/>
</dbReference>
<dbReference type="PANTHER" id="PTHR33346:SF53">
    <property type="entry name" value="DEHYDRIN COR47-LIKE"/>
    <property type="match status" value="1"/>
</dbReference>
<feature type="region of interest" description="Disordered" evidence="1">
    <location>
        <begin position="1"/>
        <end position="33"/>
    </location>
</feature>
<protein>
    <recommendedName>
        <fullName evidence="4">Dehydrin</fullName>
    </recommendedName>
</protein>
<dbReference type="Proteomes" id="UP001054252">
    <property type="component" value="Unassembled WGS sequence"/>
</dbReference>